<evidence type="ECO:0000256" key="2">
    <source>
        <dbReference type="ARBA" id="ARBA00023125"/>
    </source>
</evidence>
<dbReference type="SUPFAM" id="SSF55136">
    <property type="entry name" value="Probable bacterial effector-binding domain"/>
    <property type="match status" value="1"/>
</dbReference>
<evidence type="ECO:0000256" key="1">
    <source>
        <dbReference type="ARBA" id="ARBA00023015"/>
    </source>
</evidence>
<feature type="domain" description="HTH araC/xylS-type" evidence="4">
    <location>
        <begin position="27"/>
        <end position="112"/>
    </location>
</feature>
<evidence type="ECO:0000313" key="6">
    <source>
        <dbReference type="Proteomes" id="UP000541535"/>
    </source>
</evidence>
<dbReference type="Pfam" id="PF12833">
    <property type="entry name" value="HTH_18"/>
    <property type="match status" value="1"/>
</dbReference>
<dbReference type="SMART" id="SM00871">
    <property type="entry name" value="AraC_E_bind"/>
    <property type="match status" value="1"/>
</dbReference>
<dbReference type="EMBL" id="JACHXD010000017">
    <property type="protein sequence ID" value="MBB3121555.1"/>
    <property type="molecule type" value="Genomic_DNA"/>
</dbReference>
<keyword evidence="6" id="KW-1185">Reference proteome</keyword>
<dbReference type="Pfam" id="PF06445">
    <property type="entry name" value="GyrI-like"/>
    <property type="match status" value="1"/>
</dbReference>
<sequence>MNPLVMQLVGKIDRIFYPQSCLDPAGELSIQALARTCGLSRFQLQRLFKKETGISPQQFIAAQRLDAAAAYVRLTNQPLLDVAISMGYCGQQSFTRAFTRRWGVSPQRMRLSARAQYAGLGAAHAGPPAAPRIVHWRAPRRLWLKRYTGPYARVPEHWAGFKGELAGLAQCAKPPYYGVIYDDPDITPPQRIRYGCAIEAPANGHATPEGWLELDIAPSRFAVFPLHRCCRTGRARLRSRVLSWFAAQRESFGAAGVFELYEDLPAGEQRARAMQLHVSLAN</sequence>
<dbReference type="GO" id="GO:0043565">
    <property type="term" value="F:sequence-specific DNA binding"/>
    <property type="evidence" value="ECO:0007669"/>
    <property type="project" value="InterPro"/>
</dbReference>
<proteinExistence type="predicted"/>
<keyword evidence="1" id="KW-0805">Transcription regulation</keyword>
<name>A0A7W5BEQ1_9BURK</name>
<reference evidence="5 6" key="1">
    <citation type="submission" date="2020-08" db="EMBL/GenBank/DDBJ databases">
        <title>Genomic Encyclopedia of Type Strains, Phase III (KMG-III): the genomes of soil and plant-associated and newly described type strains.</title>
        <authorList>
            <person name="Whitman W."/>
        </authorList>
    </citation>
    <scope>NUCLEOTIDE SEQUENCE [LARGE SCALE GENOMIC DNA]</scope>
    <source>
        <strain evidence="5 6">CECT 8897</strain>
    </source>
</reference>
<evidence type="ECO:0000313" key="5">
    <source>
        <dbReference type="EMBL" id="MBB3121555.1"/>
    </source>
</evidence>
<dbReference type="InterPro" id="IPR011256">
    <property type="entry name" value="Reg_factor_effector_dom_sf"/>
</dbReference>
<dbReference type="InterPro" id="IPR050204">
    <property type="entry name" value="AraC_XylS_family_regulators"/>
</dbReference>
<organism evidence="5 6">
    <name type="scientific">Pseudoduganella violacea</name>
    <dbReference type="NCBI Taxonomy" id="1715466"/>
    <lineage>
        <taxon>Bacteria</taxon>
        <taxon>Pseudomonadati</taxon>
        <taxon>Pseudomonadota</taxon>
        <taxon>Betaproteobacteria</taxon>
        <taxon>Burkholderiales</taxon>
        <taxon>Oxalobacteraceae</taxon>
        <taxon>Telluria group</taxon>
        <taxon>Pseudoduganella</taxon>
    </lineage>
</organism>
<dbReference type="PANTHER" id="PTHR46796:SF2">
    <property type="entry name" value="TRANSCRIPTIONAL REGULATORY PROTEIN"/>
    <property type="match status" value="1"/>
</dbReference>
<dbReference type="PROSITE" id="PS00041">
    <property type="entry name" value="HTH_ARAC_FAMILY_1"/>
    <property type="match status" value="1"/>
</dbReference>
<dbReference type="InterPro" id="IPR029442">
    <property type="entry name" value="GyrI-like"/>
</dbReference>
<dbReference type="InterPro" id="IPR010499">
    <property type="entry name" value="AraC_E-bd"/>
</dbReference>
<evidence type="ECO:0000259" key="4">
    <source>
        <dbReference type="PROSITE" id="PS01124"/>
    </source>
</evidence>
<dbReference type="InterPro" id="IPR018060">
    <property type="entry name" value="HTH_AraC"/>
</dbReference>
<dbReference type="PANTHER" id="PTHR46796">
    <property type="entry name" value="HTH-TYPE TRANSCRIPTIONAL ACTIVATOR RHAS-RELATED"/>
    <property type="match status" value="1"/>
</dbReference>
<dbReference type="Gene3D" id="1.10.10.60">
    <property type="entry name" value="Homeodomain-like"/>
    <property type="match status" value="2"/>
</dbReference>
<dbReference type="Proteomes" id="UP000541535">
    <property type="component" value="Unassembled WGS sequence"/>
</dbReference>
<dbReference type="SMART" id="SM00342">
    <property type="entry name" value="HTH_ARAC"/>
    <property type="match status" value="1"/>
</dbReference>
<dbReference type="GO" id="GO:0003700">
    <property type="term" value="F:DNA-binding transcription factor activity"/>
    <property type="evidence" value="ECO:0007669"/>
    <property type="project" value="InterPro"/>
</dbReference>
<keyword evidence="3" id="KW-0804">Transcription</keyword>
<gene>
    <name evidence="5" type="ORF">FHS03_004633</name>
</gene>
<dbReference type="Gene3D" id="3.20.80.10">
    <property type="entry name" value="Regulatory factor, effector binding domain"/>
    <property type="match status" value="1"/>
</dbReference>
<dbReference type="RefSeq" id="WP_183443256.1">
    <property type="nucleotide sequence ID" value="NZ_JACHXD010000017.1"/>
</dbReference>
<dbReference type="InterPro" id="IPR018062">
    <property type="entry name" value="HTH_AraC-typ_CS"/>
</dbReference>
<accession>A0A7W5BEQ1</accession>
<protein>
    <submittedName>
        <fullName evidence="5">AraC-like DNA-binding protein</fullName>
    </submittedName>
</protein>
<keyword evidence="2 5" id="KW-0238">DNA-binding</keyword>
<dbReference type="InterPro" id="IPR009057">
    <property type="entry name" value="Homeodomain-like_sf"/>
</dbReference>
<dbReference type="SUPFAM" id="SSF46689">
    <property type="entry name" value="Homeodomain-like"/>
    <property type="match status" value="2"/>
</dbReference>
<evidence type="ECO:0000256" key="3">
    <source>
        <dbReference type="ARBA" id="ARBA00023163"/>
    </source>
</evidence>
<comment type="caution">
    <text evidence="5">The sequence shown here is derived from an EMBL/GenBank/DDBJ whole genome shotgun (WGS) entry which is preliminary data.</text>
</comment>
<dbReference type="AlphaFoldDB" id="A0A7W5BEQ1"/>
<dbReference type="PROSITE" id="PS01124">
    <property type="entry name" value="HTH_ARAC_FAMILY_2"/>
    <property type="match status" value="1"/>
</dbReference>